<keyword evidence="4" id="KW-1185">Reference proteome</keyword>
<dbReference type="Gene3D" id="3.40.50.720">
    <property type="entry name" value="NAD(P)-binding Rossmann-like Domain"/>
    <property type="match status" value="1"/>
</dbReference>
<feature type="domain" description="Glutamate/phenylalanine/leucine/valine/L-tryptophan dehydrogenase C-terminal" evidence="2">
    <location>
        <begin position="16"/>
        <end position="217"/>
    </location>
</feature>
<evidence type="ECO:0000313" key="3">
    <source>
        <dbReference type="EMBL" id="VDK25149.1"/>
    </source>
</evidence>
<dbReference type="EMBL" id="UYRR01009914">
    <property type="protein sequence ID" value="VDK25149.1"/>
    <property type="molecule type" value="Genomic_DNA"/>
</dbReference>
<dbReference type="OrthoDB" id="6718861at2759"/>
<dbReference type="Pfam" id="PF00208">
    <property type="entry name" value="ELFV_dehydrog"/>
    <property type="match status" value="1"/>
</dbReference>
<dbReference type="SMART" id="SM00839">
    <property type="entry name" value="ELFV_dehydrog"/>
    <property type="match status" value="1"/>
</dbReference>
<dbReference type="InterPro" id="IPR006096">
    <property type="entry name" value="Glu/Leu/Phe/Val/Trp_DH_C"/>
</dbReference>
<gene>
    <name evidence="3" type="ORF">ASIM_LOCUS5196</name>
</gene>
<name>A0A0M3JCR4_ANISI</name>
<dbReference type="GO" id="GO:0006538">
    <property type="term" value="P:L-glutamate catabolic process"/>
    <property type="evidence" value="ECO:0007669"/>
    <property type="project" value="TreeGrafter"/>
</dbReference>
<reference evidence="3 4" key="2">
    <citation type="submission" date="2018-11" db="EMBL/GenBank/DDBJ databases">
        <authorList>
            <consortium name="Pathogen Informatics"/>
        </authorList>
    </citation>
    <scope>NUCLEOTIDE SEQUENCE [LARGE SCALE GENOMIC DNA]</scope>
</reference>
<reference evidence="5" key="1">
    <citation type="submission" date="2017-02" db="UniProtKB">
        <authorList>
            <consortium name="WormBaseParasite"/>
        </authorList>
    </citation>
    <scope>IDENTIFICATION</scope>
</reference>
<evidence type="ECO:0000313" key="5">
    <source>
        <dbReference type="WBParaSite" id="ASIM_0000539701-mRNA-1"/>
    </source>
</evidence>
<evidence type="ECO:0000259" key="2">
    <source>
        <dbReference type="SMART" id="SM00839"/>
    </source>
</evidence>
<dbReference type="PANTHER" id="PTHR11606">
    <property type="entry name" value="GLUTAMATE DEHYDROGENASE"/>
    <property type="match status" value="1"/>
</dbReference>
<dbReference type="GO" id="GO:0005739">
    <property type="term" value="C:mitochondrion"/>
    <property type="evidence" value="ECO:0007669"/>
    <property type="project" value="TreeGrafter"/>
</dbReference>
<proteinExistence type="predicted"/>
<dbReference type="WBParaSite" id="ASIM_0000539701-mRNA-1">
    <property type="protein sequence ID" value="ASIM_0000539701-mRNA-1"/>
    <property type="gene ID" value="ASIM_0000539701"/>
</dbReference>
<protein>
    <submittedName>
        <fullName evidence="5">Glutamate dehydrogenase, mitochondrial (inferred by orthology to a D. melanogaster protein)</fullName>
    </submittedName>
</protein>
<dbReference type="SUPFAM" id="SSF51735">
    <property type="entry name" value="NAD(P)-binding Rossmann-fold domains"/>
    <property type="match status" value="1"/>
</dbReference>
<sequence>RRSSGKNPGWEVVPPGNCWVFQGFPGAKPFEPFKELMYEKCDIFVPAACEKTITKDNAAKYQASIIAEAANGPTTPAAEKILLAKGNCILLPDMFMNSGGVTVSYFEWLKGLNHVSFGRLSTKHEQDNSMGLLDSVEGCLEKALGKKVHIEPSAQLLSKPGITSEEEIVSSALEYSMQRSGKAIIATAHKYNLGLDIRTAAYANAIEKVYNTYKTSGFTMA</sequence>
<keyword evidence="1" id="KW-0560">Oxidoreductase</keyword>
<organism evidence="5">
    <name type="scientific">Anisakis simplex</name>
    <name type="common">Herring worm</name>
    <dbReference type="NCBI Taxonomy" id="6269"/>
    <lineage>
        <taxon>Eukaryota</taxon>
        <taxon>Metazoa</taxon>
        <taxon>Ecdysozoa</taxon>
        <taxon>Nematoda</taxon>
        <taxon>Chromadorea</taxon>
        <taxon>Rhabditida</taxon>
        <taxon>Spirurina</taxon>
        <taxon>Ascaridomorpha</taxon>
        <taxon>Ascaridoidea</taxon>
        <taxon>Anisakidae</taxon>
        <taxon>Anisakis</taxon>
        <taxon>Anisakis simplex complex</taxon>
    </lineage>
</organism>
<dbReference type="PANTHER" id="PTHR11606:SF13">
    <property type="entry name" value="GLUTAMATE DEHYDROGENASE 1, MITOCHONDRIAL"/>
    <property type="match status" value="1"/>
</dbReference>
<evidence type="ECO:0000313" key="4">
    <source>
        <dbReference type="Proteomes" id="UP000267096"/>
    </source>
</evidence>
<dbReference type="InterPro" id="IPR036291">
    <property type="entry name" value="NAD(P)-bd_dom_sf"/>
</dbReference>
<accession>A0A0M3JCR4</accession>
<evidence type="ECO:0000256" key="1">
    <source>
        <dbReference type="ARBA" id="ARBA00023002"/>
    </source>
</evidence>
<dbReference type="GO" id="GO:0004352">
    <property type="term" value="F:glutamate dehydrogenase (NAD+) activity"/>
    <property type="evidence" value="ECO:0007669"/>
    <property type="project" value="TreeGrafter"/>
</dbReference>
<dbReference type="Proteomes" id="UP000267096">
    <property type="component" value="Unassembled WGS sequence"/>
</dbReference>
<dbReference type="AlphaFoldDB" id="A0A0M3JCR4"/>